<evidence type="ECO:0000313" key="2">
    <source>
        <dbReference type="Proteomes" id="UP000030689"/>
    </source>
</evidence>
<proteinExistence type="predicted"/>
<name>V4LZW6_EUTSA</name>
<dbReference type="EMBL" id="KI517384">
    <property type="protein sequence ID" value="ESQ56230.1"/>
    <property type="molecule type" value="Genomic_DNA"/>
</dbReference>
<keyword evidence="2" id="KW-1185">Reference proteome</keyword>
<reference evidence="1 2" key="1">
    <citation type="journal article" date="2013" name="Front. Plant Sci.">
        <title>The Reference Genome of the Halophytic Plant Eutrema salsugineum.</title>
        <authorList>
            <person name="Yang R."/>
            <person name="Jarvis D.E."/>
            <person name="Chen H."/>
            <person name="Beilstein M.A."/>
            <person name="Grimwood J."/>
            <person name="Jenkins J."/>
            <person name="Shu S."/>
            <person name="Prochnik S."/>
            <person name="Xin M."/>
            <person name="Ma C."/>
            <person name="Schmutz J."/>
            <person name="Wing R.A."/>
            <person name="Mitchell-Olds T."/>
            <person name="Schumaker K.S."/>
            <person name="Wang X."/>
        </authorList>
    </citation>
    <scope>NUCLEOTIDE SEQUENCE [LARGE SCALE GENOMIC DNA]</scope>
</reference>
<evidence type="ECO:0000313" key="1">
    <source>
        <dbReference type="EMBL" id="ESQ56230.1"/>
    </source>
</evidence>
<protein>
    <submittedName>
        <fullName evidence="1">Uncharacterized protein</fullName>
    </submittedName>
</protein>
<dbReference type="Gramene" id="ESQ56230">
    <property type="protein sequence ID" value="ESQ56230"/>
    <property type="gene ID" value="EUTSA_v10026596mg"/>
</dbReference>
<dbReference type="KEGG" id="eus:EUTSA_v10026596mg"/>
<dbReference type="AlphaFoldDB" id="V4LZW6"/>
<accession>V4LZW6</accession>
<organism evidence="1 2">
    <name type="scientific">Eutrema salsugineum</name>
    <name type="common">Saltwater cress</name>
    <name type="synonym">Sisymbrium salsugineum</name>
    <dbReference type="NCBI Taxonomy" id="72664"/>
    <lineage>
        <taxon>Eukaryota</taxon>
        <taxon>Viridiplantae</taxon>
        <taxon>Streptophyta</taxon>
        <taxon>Embryophyta</taxon>
        <taxon>Tracheophyta</taxon>
        <taxon>Spermatophyta</taxon>
        <taxon>Magnoliopsida</taxon>
        <taxon>eudicotyledons</taxon>
        <taxon>Gunneridae</taxon>
        <taxon>Pentapetalae</taxon>
        <taxon>rosids</taxon>
        <taxon>malvids</taxon>
        <taxon>Brassicales</taxon>
        <taxon>Brassicaceae</taxon>
        <taxon>Eutremeae</taxon>
        <taxon>Eutrema</taxon>
    </lineage>
</organism>
<sequence length="117" mass="12690">MNNHTSTGGGLSLSLKFYFPCSVFSFICAACHSRVSRTAFVTVSCSNSDLLSKIFRLRVCHKDQMTQGKRGPVSTPVGGRASNLFPTLNPVLRSAICIGSKGFMKGTRDHTRCAYGH</sequence>
<dbReference type="Proteomes" id="UP000030689">
    <property type="component" value="Unassembled WGS sequence"/>
</dbReference>
<gene>
    <name evidence="1" type="ORF">EUTSA_v10026596mg</name>
</gene>